<evidence type="ECO:0000313" key="3">
    <source>
        <dbReference type="Ensembl" id="ENSSSUP00005023746.1"/>
    </source>
</evidence>
<dbReference type="Gene3D" id="4.10.75.10">
    <property type="entry name" value="Elafin-like"/>
    <property type="match status" value="1"/>
</dbReference>
<feature type="chain" id="PRO_5025514469" description="WAP domain-containing protein" evidence="1">
    <location>
        <begin position="28"/>
        <end position="82"/>
    </location>
</feature>
<reference evidence="3" key="2">
    <citation type="submission" date="2025-08" db="UniProtKB">
        <authorList>
            <consortium name="Ensembl"/>
        </authorList>
    </citation>
    <scope>IDENTIFICATION</scope>
</reference>
<dbReference type="GO" id="GO:0030414">
    <property type="term" value="F:peptidase inhibitor activity"/>
    <property type="evidence" value="ECO:0007669"/>
    <property type="project" value="InterPro"/>
</dbReference>
<feature type="domain" description="WAP" evidence="2">
    <location>
        <begin position="33"/>
        <end position="80"/>
    </location>
</feature>
<dbReference type="AlphaFoldDB" id="A0A673UQR3"/>
<dbReference type="SUPFAM" id="SSF57256">
    <property type="entry name" value="Elafin-like"/>
    <property type="match status" value="1"/>
</dbReference>
<dbReference type="OMA" id="PEFFLEC"/>
<dbReference type="InterPro" id="IPR036645">
    <property type="entry name" value="Elafin-like_sf"/>
</dbReference>
<evidence type="ECO:0000313" key="4">
    <source>
        <dbReference type="Proteomes" id="UP000472268"/>
    </source>
</evidence>
<dbReference type="PROSITE" id="PS51390">
    <property type="entry name" value="WAP"/>
    <property type="match status" value="1"/>
</dbReference>
<reference evidence="3" key="3">
    <citation type="submission" date="2025-09" db="UniProtKB">
        <authorList>
            <consortium name="Ensembl"/>
        </authorList>
    </citation>
    <scope>IDENTIFICATION</scope>
</reference>
<reference evidence="3 4" key="1">
    <citation type="submission" date="2019-05" db="EMBL/GenBank/DDBJ databases">
        <title>A Chromosome-scale Meerkat (S. suricatta) Genome Assembly.</title>
        <authorList>
            <person name="Dudchenko O."/>
            <person name="Lieberman Aiden E."/>
            <person name="Tung J."/>
            <person name="Barreiro L.B."/>
            <person name="Clutton-Brock T.H."/>
        </authorList>
    </citation>
    <scope>NUCLEOTIDE SEQUENCE [LARGE SCALE GENOMIC DNA]</scope>
</reference>
<accession>A0A673UQR3</accession>
<evidence type="ECO:0000256" key="1">
    <source>
        <dbReference type="SAM" id="SignalP"/>
    </source>
</evidence>
<protein>
    <recommendedName>
        <fullName evidence="2">WAP domain-containing protein</fullName>
    </recommendedName>
</protein>
<dbReference type="InterPro" id="IPR008197">
    <property type="entry name" value="WAP_dom"/>
</dbReference>
<dbReference type="Proteomes" id="UP000472268">
    <property type="component" value="Chromosome 12"/>
</dbReference>
<name>A0A673UQR3_SURSU</name>
<sequence>MKLSGLVAPTVTLLLFLCLHVARPVWQRRQQGESLKPGYCPEFLLECPFILLPLCECDRRCPRMKKCCFYNCRKQCVEPLLD</sequence>
<dbReference type="PRINTS" id="PR00003">
    <property type="entry name" value="4DISULPHCORE"/>
</dbReference>
<proteinExistence type="predicted"/>
<feature type="signal peptide" evidence="1">
    <location>
        <begin position="1"/>
        <end position="27"/>
    </location>
</feature>
<organism evidence="3 4">
    <name type="scientific">Suricata suricatta</name>
    <name type="common">Meerkat</name>
    <dbReference type="NCBI Taxonomy" id="37032"/>
    <lineage>
        <taxon>Eukaryota</taxon>
        <taxon>Metazoa</taxon>
        <taxon>Chordata</taxon>
        <taxon>Craniata</taxon>
        <taxon>Vertebrata</taxon>
        <taxon>Euteleostomi</taxon>
        <taxon>Mammalia</taxon>
        <taxon>Eutheria</taxon>
        <taxon>Laurasiatheria</taxon>
        <taxon>Carnivora</taxon>
        <taxon>Feliformia</taxon>
        <taxon>Herpestidae</taxon>
        <taxon>Suricata</taxon>
    </lineage>
</organism>
<keyword evidence="4" id="KW-1185">Reference proteome</keyword>
<evidence type="ECO:0000259" key="2">
    <source>
        <dbReference type="PROSITE" id="PS51390"/>
    </source>
</evidence>
<dbReference type="Pfam" id="PF00095">
    <property type="entry name" value="WAP"/>
    <property type="match status" value="1"/>
</dbReference>
<keyword evidence="1" id="KW-0732">Signal</keyword>
<dbReference type="Ensembl" id="ENSSSUT00005027198.1">
    <property type="protein sequence ID" value="ENSSSUP00005023746.1"/>
    <property type="gene ID" value="ENSSSUG00005015469.1"/>
</dbReference>
<dbReference type="SMART" id="SM00217">
    <property type="entry name" value="WAP"/>
    <property type="match status" value="1"/>
</dbReference>
<dbReference type="GO" id="GO:0005576">
    <property type="term" value="C:extracellular region"/>
    <property type="evidence" value="ECO:0007669"/>
    <property type="project" value="InterPro"/>
</dbReference>